<accession>A0A182VCK9</accession>
<feature type="region of interest" description="Disordered" evidence="2">
    <location>
        <begin position="185"/>
        <end position="361"/>
    </location>
</feature>
<feature type="transmembrane region" description="Helical" evidence="3">
    <location>
        <begin position="39"/>
        <end position="58"/>
    </location>
</feature>
<dbReference type="VEuPathDB" id="VectorBase:AMEM21_000431"/>
<keyword evidence="3" id="KW-1133">Transmembrane helix</keyword>
<dbReference type="Pfam" id="PF00379">
    <property type="entry name" value="Chitin_bind_4"/>
    <property type="match status" value="1"/>
</dbReference>
<dbReference type="PRINTS" id="PR01217">
    <property type="entry name" value="PRICHEXTENSN"/>
</dbReference>
<keyword evidence="3" id="KW-0472">Membrane</keyword>
<feature type="compositionally biased region" description="Low complexity" evidence="2">
    <location>
        <begin position="248"/>
        <end position="306"/>
    </location>
</feature>
<sequence length="472" mass="50882">MVWWSKNYLYFSFAGWPLGEPSTVRRLIYQRSANSVTMWSLRVVIALCGVCSVFGAALNDNIDIDIKVDSDSKLYHQGRTVEGSFNYGYNVPRRNYNQYQHKVKGPDGVTYGCYGFVDPTNGTHLYHYVSDLKGYRVVPPNQPTKVYSDRVANSVANIYDAVGETYDWEKLYFPDVCRVLQKSKEERNELSIPRGFQVNDDGSVTQTTQKPKASAPTSKRPAPSPSPAATRPPPPSSRTTRPTPPRTTPRTTSGATRRAQSPSTTAKATTPRAAAPAPTTRKPTPKSSPKVTTTRPSPRPTTAAPRQQPQAPVTTRVPAPVQTTQARTAPKNTLKPNSFPAQPSSKPSGNKFGNNRDNFIGAPATNQAETLKPPQDLQAVGQDISELKLLLQMLLSSLNTAPKSKAPADCDDNGSLGAVNPNAKQVFLPLVIVDSLPGGRGAVSQGAGGLPAGSQFAIPSLGYGPSRCNTCG</sequence>
<evidence type="ECO:0000313" key="4">
    <source>
        <dbReference type="EnsemblMetazoa" id="AMEM012676-PA"/>
    </source>
</evidence>
<feature type="compositionally biased region" description="Pro residues" evidence="2">
    <location>
        <begin position="222"/>
        <end position="247"/>
    </location>
</feature>
<evidence type="ECO:0000256" key="2">
    <source>
        <dbReference type="SAM" id="MobiDB-lite"/>
    </source>
</evidence>
<evidence type="ECO:0000256" key="3">
    <source>
        <dbReference type="SAM" id="Phobius"/>
    </source>
</evidence>
<dbReference type="VEuPathDB" id="VectorBase:AMEM012676"/>
<feature type="compositionally biased region" description="Polar residues" evidence="2">
    <location>
        <begin position="200"/>
        <end position="209"/>
    </location>
</feature>
<keyword evidence="3" id="KW-0812">Transmembrane</keyword>
<dbReference type="GO" id="GO:0042302">
    <property type="term" value="F:structural constituent of cuticle"/>
    <property type="evidence" value="ECO:0007669"/>
    <property type="project" value="UniProtKB-UniRule"/>
</dbReference>
<dbReference type="Proteomes" id="UP000075903">
    <property type="component" value="Unassembled WGS sequence"/>
</dbReference>
<dbReference type="STRING" id="30066.A0A182VCK9"/>
<keyword evidence="1" id="KW-0193">Cuticle</keyword>
<reference evidence="4" key="1">
    <citation type="submission" date="2020-05" db="UniProtKB">
        <authorList>
            <consortium name="EnsemblMetazoa"/>
        </authorList>
    </citation>
    <scope>IDENTIFICATION</scope>
    <source>
        <strain evidence="4">MAF</strain>
    </source>
</reference>
<name>A0A182VCK9_ANOME</name>
<protein>
    <submittedName>
        <fullName evidence="4">Uncharacterized protein</fullName>
    </submittedName>
</protein>
<keyword evidence="5" id="KW-1185">Reference proteome</keyword>
<evidence type="ECO:0000313" key="5">
    <source>
        <dbReference type="Proteomes" id="UP000075903"/>
    </source>
</evidence>
<feature type="compositionally biased region" description="Low complexity" evidence="2">
    <location>
        <begin position="210"/>
        <end position="221"/>
    </location>
</feature>
<evidence type="ECO:0000256" key="1">
    <source>
        <dbReference type="PROSITE-ProRule" id="PRU00497"/>
    </source>
</evidence>
<dbReference type="AlphaFoldDB" id="A0A182VCK9"/>
<dbReference type="PROSITE" id="PS51155">
    <property type="entry name" value="CHIT_BIND_RR_2"/>
    <property type="match status" value="1"/>
</dbReference>
<feature type="compositionally biased region" description="Polar residues" evidence="2">
    <location>
        <begin position="321"/>
        <end position="357"/>
    </location>
</feature>
<organism evidence="4 5">
    <name type="scientific">Anopheles merus</name>
    <name type="common">Mosquito</name>
    <dbReference type="NCBI Taxonomy" id="30066"/>
    <lineage>
        <taxon>Eukaryota</taxon>
        <taxon>Metazoa</taxon>
        <taxon>Ecdysozoa</taxon>
        <taxon>Arthropoda</taxon>
        <taxon>Hexapoda</taxon>
        <taxon>Insecta</taxon>
        <taxon>Pterygota</taxon>
        <taxon>Neoptera</taxon>
        <taxon>Endopterygota</taxon>
        <taxon>Diptera</taxon>
        <taxon>Nematocera</taxon>
        <taxon>Culicoidea</taxon>
        <taxon>Culicidae</taxon>
        <taxon>Anophelinae</taxon>
        <taxon>Anopheles</taxon>
    </lineage>
</organism>
<dbReference type="EnsemblMetazoa" id="AMEM012676-RA">
    <property type="protein sequence ID" value="AMEM012676-PA"/>
    <property type="gene ID" value="AMEM012676"/>
</dbReference>
<proteinExistence type="predicted"/>
<dbReference type="InterPro" id="IPR000618">
    <property type="entry name" value="Insect_cuticle"/>
</dbReference>